<dbReference type="Proteomes" id="UP000600918">
    <property type="component" value="Unassembled WGS sequence"/>
</dbReference>
<comment type="caution">
    <text evidence="1">The sequence shown here is derived from an EMBL/GenBank/DDBJ whole genome shotgun (WGS) entry which is preliminary data.</text>
</comment>
<reference evidence="1" key="1">
    <citation type="journal article" date="2020" name="G3 (Bethesda)">
        <title>High-Quality Assemblies for Three Invasive Social Wasps from the &lt;i&gt;Vespula&lt;/i&gt; Genus.</title>
        <authorList>
            <person name="Harrop T.W.R."/>
            <person name="Guhlin J."/>
            <person name="McLaughlin G.M."/>
            <person name="Permina E."/>
            <person name="Stockwell P."/>
            <person name="Gilligan J."/>
            <person name="Le Lec M.F."/>
            <person name="Gruber M.A.M."/>
            <person name="Quinn O."/>
            <person name="Lovegrove M."/>
            <person name="Duncan E.J."/>
            <person name="Remnant E.J."/>
            <person name="Van Eeckhoven J."/>
            <person name="Graham B."/>
            <person name="Knapp R.A."/>
            <person name="Langford K.W."/>
            <person name="Kronenberg Z."/>
            <person name="Press M.O."/>
            <person name="Eacker S.M."/>
            <person name="Wilson-Rankin E.E."/>
            <person name="Purcell J."/>
            <person name="Lester P.J."/>
            <person name="Dearden P.K."/>
        </authorList>
    </citation>
    <scope>NUCLEOTIDE SEQUENCE</scope>
    <source>
        <strain evidence="1">Volc-1</strain>
    </source>
</reference>
<proteinExistence type="predicted"/>
<keyword evidence="2" id="KW-1185">Reference proteome</keyword>
<organism evidence="1 2">
    <name type="scientific">Vespula pensylvanica</name>
    <name type="common">Western yellow jacket</name>
    <name type="synonym">Wasp</name>
    <dbReference type="NCBI Taxonomy" id="30213"/>
    <lineage>
        <taxon>Eukaryota</taxon>
        <taxon>Metazoa</taxon>
        <taxon>Ecdysozoa</taxon>
        <taxon>Arthropoda</taxon>
        <taxon>Hexapoda</taxon>
        <taxon>Insecta</taxon>
        <taxon>Pterygota</taxon>
        <taxon>Neoptera</taxon>
        <taxon>Endopterygota</taxon>
        <taxon>Hymenoptera</taxon>
        <taxon>Apocrita</taxon>
        <taxon>Aculeata</taxon>
        <taxon>Vespoidea</taxon>
        <taxon>Vespidae</taxon>
        <taxon>Vespinae</taxon>
        <taxon>Vespula</taxon>
    </lineage>
</organism>
<gene>
    <name evidence="1" type="ORF">H0235_014328</name>
</gene>
<dbReference type="AlphaFoldDB" id="A0A834KHJ0"/>
<evidence type="ECO:0000313" key="2">
    <source>
        <dbReference type="Proteomes" id="UP000600918"/>
    </source>
</evidence>
<dbReference type="EMBL" id="JACSDY010000015">
    <property type="protein sequence ID" value="KAF7406672.1"/>
    <property type="molecule type" value="Genomic_DNA"/>
</dbReference>
<accession>A0A834KHJ0</accession>
<evidence type="ECO:0000313" key="1">
    <source>
        <dbReference type="EMBL" id="KAF7406672.1"/>
    </source>
</evidence>
<sequence>MCLDLYGKRSVPGRLAVKAATSLVHLRTGGFSSLIPGEQDDRETRSRTGVVPSSLHLTAQSLCRDYEAFTSQALSVELHLRR</sequence>
<name>A0A834KHJ0_VESPE</name>
<protein>
    <submittedName>
        <fullName evidence="1">Uncharacterized protein</fullName>
    </submittedName>
</protein>